<dbReference type="AlphaFoldDB" id="A0A510K1P0"/>
<dbReference type="InterPro" id="IPR036640">
    <property type="entry name" value="ABC1_TM_sf"/>
</dbReference>
<feature type="transmembrane region" description="Helical" evidence="12">
    <location>
        <begin position="302"/>
        <end position="321"/>
    </location>
</feature>
<keyword evidence="4" id="KW-0645">Protease</keyword>
<protein>
    <submittedName>
        <fullName evidence="16">ABC-type bacteriocin transporter</fullName>
    </submittedName>
</protein>
<feature type="domain" description="ABC transporter" evidence="13">
    <location>
        <begin position="478"/>
        <end position="711"/>
    </location>
</feature>
<dbReference type="EMBL" id="AP019831">
    <property type="protein sequence ID" value="BBM45552.1"/>
    <property type="molecule type" value="Genomic_DNA"/>
</dbReference>
<dbReference type="InterPro" id="IPR003439">
    <property type="entry name" value="ABC_transporter-like_ATP-bd"/>
</dbReference>
<comment type="subcellular location">
    <subcellularLocation>
        <location evidence="1">Cell membrane</location>
        <topology evidence="1">Multi-pass membrane protein</topology>
    </subcellularLocation>
</comment>
<dbReference type="GO" id="GO:0005737">
    <property type="term" value="C:cytoplasm"/>
    <property type="evidence" value="ECO:0007669"/>
    <property type="project" value="UniProtKB-ARBA"/>
</dbReference>
<dbReference type="Pfam" id="PF00005">
    <property type="entry name" value="ABC_tran"/>
    <property type="match status" value="1"/>
</dbReference>
<keyword evidence="5 12" id="KW-0812">Transmembrane</keyword>
<dbReference type="PROSITE" id="PS50893">
    <property type="entry name" value="ABC_TRANSPORTER_2"/>
    <property type="match status" value="1"/>
</dbReference>
<dbReference type="NCBIfam" id="TIGR01193">
    <property type="entry name" value="bacteriocin_ABC"/>
    <property type="match status" value="1"/>
</dbReference>
<dbReference type="PANTHER" id="PTHR43394:SF1">
    <property type="entry name" value="ATP-BINDING CASSETTE SUB-FAMILY B MEMBER 10, MITOCHONDRIAL"/>
    <property type="match status" value="1"/>
</dbReference>
<dbReference type="InterPro" id="IPR005897">
    <property type="entry name" value="Pept_C39_ABC_bacteriocin"/>
</dbReference>
<keyword evidence="6" id="KW-0547">Nucleotide-binding</keyword>
<dbReference type="CDD" id="cd18570">
    <property type="entry name" value="ABC_6TM_PCAT1_LagD_like"/>
    <property type="match status" value="1"/>
</dbReference>
<keyword evidence="10 12" id="KW-1133">Transmembrane helix</keyword>
<evidence type="ECO:0000256" key="2">
    <source>
        <dbReference type="ARBA" id="ARBA00022448"/>
    </source>
</evidence>
<keyword evidence="2" id="KW-0813">Transport</keyword>
<accession>A0A510K1P0</accession>
<evidence type="ECO:0000313" key="17">
    <source>
        <dbReference type="Proteomes" id="UP000422644"/>
    </source>
</evidence>
<evidence type="ECO:0000256" key="1">
    <source>
        <dbReference type="ARBA" id="ARBA00004651"/>
    </source>
</evidence>
<keyword evidence="7" id="KW-0378">Hydrolase</keyword>
<keyword evidence="11 12" id="KW-0472">Membrane</keyword>
<dbReference type="RefSeq" id="WP_173020664.1">
    <property type="nucleotide sequence ID" value="NZ_AP019831.1"/>
</dbReference>
<dbReference type="InterPro" id="IPR005074">
    <property type="entry name" value="Peptidase_C39"/>
</dbReference>
<dbReference type="Gene3D" id="3.90.70.10">
    <property type="entry name" value="Cysteine proteinases"/>
    <property type="match status" value="1"/>
</dbReference>
<dbReference type="PROSITE" id="PS50929">
    <property type="entry name" value="ABC_TM1F"/>
    <property type="match status" value="1"/>
</dbReference>
<keyword evidence="17" id="KW-1185">Reference proteome</keyword>
<feature type="transmembrane region" description="Helical" evidence="12">
    <location>
        <begin position="163"/>
        <end position="185"/>
    </location>
</feature>
<dbReference type="InterPro" id="IPR011527">
    <property type="entry name" value="ABC1_TM_dom"/>
</dbReference>
<evidence type="ECO:0000259" key="14">
    <source>
        <dbReference type="PROSITE" id="PS50929"/>
    </source>
</evidence>
<feature type="domain" description="Peptidase C39" evidence="15">
    <location>
        <begin position="10"/>
        <end position="134"/>
    </location>
</feature>
<evidence type="ECO:0000256" key="3">
    <source>
        <dbReference type="ARBA" id="ARBA00022475"/>
    </source>
</evidence>
<evidence type="ECO:0000256" key="12">
    <source>
        <dbReference type="SAM" id="Phobius"/>
    </source>
</evidence>
<dbReference type="Pfam" id="PF00664">
    <property type="entry name" value="ABC_membrane"/>
    <property type="match status" value="1"/>
</dbReference>
<feature type="transmembrane region" description="Helical" evidence="12">
    <location>
        <begin position="197"/>
        <end position="218"/>
    </location>
</feature>
<feature type="transmembrane region" description="Helical" evidence="12">
    <location>
        <begin position="383"/>
        <end position="407"/>
    </location>
</feature>
<evidence type="ECO:0000256" key="4">
    <source>
        <dbReference type="ARBA" id="ARBA00022670"/>
    </source>
</evidence>
<dbReference type="SUPFAM" id="SSF90123">
    <property type="entry name" value="ABC transporter transmembrane region"/>
    <property type="match status" value="1"/>
</dbReference>
<dbReference type="PANTHER" id="PTHR43394">
    <property type="entry name" value="ATP-DEPENDENT PERMEASE MDL1, MITOCHONDRIAL"/>
    <property type="match status" value="1"/>
</dbReference>
<evidence type="ECO:0000259" key="13">
    <source>
        <dbReference type="PROSITE" id="PS50893"/>
    </source>
</evidence>
<gene>
    <name evidence="16" type="ORF">JMUB3870_1672</name>
</gene>
<evidence type="ECO:0000256" key="11">
    <source>
        <dbReference type="ARBA" id="ARBA00023136"/>
    </source>
</evidence>
<proteinExistence type="predicted"/>
<dbReference type="Gene3D" id="1.20.1560.10">
    <property type="entry name" value="ABC transporter type 1, transmembrane domain"/>
    <property type="match status" value="1"/>
</dbReference>
<evidence type="ECO:0000256" key="7">
    <source>
        <dbReference type="ARBA" id="ARBA00022801"/>
    </source>
</evidence>
<dbReference type="CDD" id="cd02418">
    <property type="entry name" value="Peptidase_C39B"/>
    <property type="match status" value="1"/>
</dbReference>
<feature type="transmembrane region" description="Helical" evidence="12">
    <location>
        <begin position="274"/>
        <end position="296"/>
    </location>
</feature>
<dbReference type="GO" id="GO:0006508">
    <property type="term" value="P:proteolysis"/>
    <property type="evidence" value="ECO:0007669"/>
    <property type="project" value="UniProtKB-KW"/>
</dbReference>
<dbReference type="SMART" id="SM00382">
    <property type="entry name" value="AAA"/>
    <property type="match status" value="1"/>
</dbReference>
<evidence type="ECO:0000256" key="8">
    <source>
        <dbReference type="ARBA" id="ARBA00022840"/>
    </source>
</evidence>
<evidence type="ECO:0000259" key="15">
    <source>
        <dbReference type="PROSITE" id="PS50990"/>
    </source>
</evidence>
<dbReference type="PROSITE" id="PS50990">
    <property type="entry name" value="PEPTIDASE_C39"/>
    <property type="match status" value="1"/>
</dbReference>
<keyword evidence="9" id="KW-1278">Translocase</keyword>
<dbReference type="Proteomes" id="UP000422644">
    <property type="component" value="Chromosome"/>
</dbReference>
<dbReference type="FunFam" id="3.40.50.300:FF:000604">
    <property type="entry name" value="ABC transporter B family member 28"/>
    <property type="match status" value="1"/>
</dbReference>
<dbReference type="GO" id="GO:0016887">
    <property type="term" value="F:ATP hydrolysis activity"/>
    <property type="evidence" value="ECO:0007669"/>
    <property type="project" value="InterPro"/>
</dbReference>
<dbReference type="SUPFAM" id="SSF52540">
    <property type="entry name" value="P-loop containing nucleoside triphosphate hydrolases"/>
    <property type="match status" value="1"/>
</dbReference>
<reference evidence="16 17" key="1">
    <citation type="submission" date="2019-07" db="EMBL/GenBank/DDBJ databases">
        <title>Complete Genome Sequence of Leptotrichia trevisanii Strain JMUB3870.</title>
        <authorList>
            <person name="Watanabe S."/>
            <person name="Cui L."/>
        </authorList>
    </citation>
    <scope>NUCLEOTIDE SEQUENCE [LARGE SCALE GENOMIC DNA]</scope>
    <source>
        <strain evidence="16 17">JMUB3870</strain>
    </source>
</reference>
<evidence type="ECO:0000256" key="10">
    <source>
        <dbReference type="ARBA" id="ARBA00022989"/>
    </source>
</evidence>
<dbReference type="GO" id="GO:0015421">
    <property type="term" value="F:ABC-type oligopeptide transporter activity"/>
    <property type="evidence" value="ECO:0007669"/>
    <property type="project" value="TreeGrafter"/>
</dbReference>
<dbReference type="GO" id="GO:0005524">
    <property type="term" value="F:ATP binding"/>
    <property type="evidence" value="ECO:0007669"/>
    <property type="project" value="UniProtKB-KW"/>
</dbReference>
<evidence type="ECO:0000256" key="5">
    <source>
        <dbReference type="ARBA" id="ARBA00022692"/>
    </source>
</evidence>
<name>A0A510K1P0_9FUSO</name>
<dbReference type="Gene3D" id="3.40.50.300">
    <property type="entry name" value="P-loop containing nucleotide triphosphate hydrolases"/>
    <property type="match status" value="1"/>
</dbReference>
<dbReference type="GO" id="GO:0008234">
    <property type="term" value="F:cysteine-type peptidase activity"/>
    <property type="evidence" value="ECO:0007669"/>
    <property type="project" value="InterPro"/>
</dbReference>
<dbReference type="Pfam" id="PF03412">
    <property type="entry name" value="Peptidase_C39"/>
    <property type="match status" value="1"/>
</dbReference>
<keyword evidence="3" id="KW-1003">Cell membrane</keyword>
<dbReference type="GO" id="GO:0005886">
    <property type="term" value="C:plasma membrane"/>
    <property type="evidence" value="ECO:0007669"/>
    <property type="project" value="UniProtKB-SubCell"/>
</dbReference>
<dbReference type="InterPro" id="IPR039421">
    <property type="entry name" value="Type_1_exporter"/>
</dbReference>
<evidence type="ECO:0000256" key="6">
    <source>
        <dbReference type="ARBA" id="ARBA00022741"/>
    </source>
</evidence>
<sequence>MFKRYCCVLQKDEKDCGPACILTIAKQYNSNFSIAKLRQISGTDRNGTNLAGMIKGLDYLGFESKAVKVEDKKIDNSVSFPIIAHIQSKNNFLHYVVVHDVSNKRIIISDPESGIKKLSHKEFSEIWTGILLLIEPKKDFQKRNEKDNSLTRFFYVLKNQKSLLFNIFLASILYTVLGIVTSFSSKFLIDYILKDKLMTTLTVMVVGMVILEIIQMLLSIFRGYLLIFLGQRIDIAILLGYYNHVIKLPMNFFSTRKTGEITSRFSDADNINDAVAETVLTLMLDVITAVTGGIIVYIQNQYLFFVSIVILLLYIVIVFSFKEILKKINNEVLENNSQLTSYIIQSINGIETIKAYNLEKNIQDETEFKYLKVIKSSFKRSKIYNLLTFLSGVVELIGNTLIMWVGAIQVINGKLTLGEMMVFNTLLGYFTNPVKNLISLQPTIQTATVSADRLGEIIDLDIEQSDEKMIPQNLKGDIEIKGLNFRYGTRELILKNINMEIKQGEKIALVGESGSGKTTLAKLILKFYDFEKGDININDFNLKDIDNTFLRNKISYISQDMFLFNKTIKENLMLSDEIEIDDVIELSKKVNAYEFINELPQRFDYMIEENGTNLSTGQKQRLSILRALLKKPDILIMDEATSNLDSITESAIQKTLNNPEFNMTTIIIAHRLSTIRLCDRIYVLDKGEIIETGTHEELIELKNKYYALWKEQENIHEN</sequence>
<dbReference type="GO" id="GO:0043214">
    <property type="term" value="F:ABC-type bacteriocin transporter activity"/>
    <property type="evidence" value="ECO:0007669"/>
    <property type="project" value="InterPro"/>
</dbReference>
<evidence type="ECO:0000313" key="16">
    <source>
        <dbReference type="EMBL" id="BBM45552.1"/>
    </source>
</evidence>
<evidence type="ECO:0000256" key="9">
    <source>
        <dbReference type="ARBA" id="ARBA00022967"/>
    </source>
</evidence>
<organism evidence="16 17">
    <name type="scientific">Leptotrichia trevisanii</name>
    <dbReference type="NCBI Taxonomy" id="109328"/>
    <lineage>
        <taxon>Bacteria</taxon>
        <taxon>Fusobacteriati</taxon>
        <taxon>Fusobacteriota</taxon>
        <taxon>Fusobacteriia</taxon>
        <taxon>Fusobacteriales</taxon>
        <taxon>Leptotrichiaceae</taxon>
        <taxon>Leptotrichia</taxon>
    </lineage>
</organism>
<dbReference type="InterPro" id="IPR027417">
    <property type="entry name" value="P-loop_NTPase"/>
</dbReference>
<feature type="domain" description="ABC transmembrane type-1" evidence="14">
    <location>
        <begin position="167"/>
        <end position="446"/>
    </location>
</feature>
<dbReference type="InterPro" id="IPR003593">
    <property type="entry name" value="AAA+_ATPase"/>
</dbReference>
<keyword evidence="8" id="KW-0067">ATP-binding</keyword>